<name>A0A0S3T8F4_PHAAN</name>
<sequence length="101" mass="11444">TYKPYIFTSKLRSTPKYFRSTSENLRFAQIYNKEFHICTKGCQIYIQESQICTKGSQIYTKGSQIYTKKSQICLPSSLPMRLDLSLAVGGTVNGGGRSCKR</sequence>
<proteinExistence type="predicted"/>
<feature type="non-terminal residue" evidence="1">
    <location>
        <position position="1"/>
    </location>
</feature>
<accession>A0A0S3T8F4</accession>
<dbReference type="AlphaFoldDB" id="A0A0S3T8F4"/>
<reference evidence="1 2" key="1">
    <citation type="journal article" date="2015" name="Sci. Rep.">
        <title>The power of single molecule real-time sequencing technology in the de novo assembly of a eukaryotic genome.</title>
        <authorList>
            <person name="Sakai H."/>
            <person name="Naito K."/>
            <person name="Ogiso-Tanaka E."/>
            <person name="Takahashi Y."/>
            <person name="Iseki K."/>
            <person name="Muto C."/>
            <person name="Satou K."/>
            <person name="Teruya K."/>
            <person name="Shiroma A."/>
            <person name="Shimoji M."/>
            <person name="Hirano T."/>
            <person name="Itoh T."/>
            <person name="Kaga A."/>
            <person name="Tomooka N."/>
        </authorList>
    </citation>
    <scope>NUCLEOTIDE SEQUENCE [LARGE SCALE GENOMIC DNA]</scope>
    <source>
        <strain evidence="2">cv. Shumari</strain>
    </source>
</reference>
<keyword evidence="2" id="KW-1185">Reference proteome</keyword>
<evidence type="ECO:0000313" key="2">
    <source>
        <dbReference type="Proteomes" id="UP000291084"/>
    </source>
</evidence>
<dbReference type="EMBL" id="AP015044">
    <property type="protein sequence ID" value="BAU01530.1"/>
    <property type="molecule type" value="Genomic_DNA"/>
</dbReference>
<evidence type="ECO:0000313" key="1">
    <source>
        <dbReference type="EMBL" id="BAU01530.1"/>
    </source>
</evidence>
<dbReference type="Proteomes" id="UP000291084">
    <property type="component" value="Chromosome 11"/>
</dbReference>
<protein>
    <submittedName>
        <fullName evidence="1">Uncharacterized protein</fullName>
    </submittedName>
</protein>
<gene>
    <name evidence="1" type="primary">Vigan.11G078300</name>
    <name evidence="1" type="ORF">VIGAN_11078300</name>
</gene>
<organism evidence="1 2">
    <name type="scientific">Vigna angularis var. angularis</name>
    <dbReference type="NCBI Taxonomy" id="157739"/>
    <lineage>
        <taxon>Eukaryota</taxon>
        <taxon>Viridiplantae</taxon>
        <taxon>Streptophyta</taxon>
        <taxon>Embryophyta</taxon>
        <taxon>Tracheophyta</taxon>
        <taxon>Spermatophyta</taxon>
        <taxon>Magnoliopsida</taxon>
        <taxon>eudicotyledons</taxon>
        <taxon>Gunneridae</taxon>
        <taxon>Pentapetalae</taxon>
        <taxon>rosids</taxon>
        <taxon>fabids</taxon>
        <taxon>Fabales</taxon>
        <taxon>Fabaceae</taxon>
        <taxon>Papilionoideae</taxon>
        <taxon>50 kb inversion clade</taxon>
        <taxon>NPAAA clade</taxon>
        <taxon>indigoferoid/millettioid clade</taxon>
        <taxon>Phaseoleae</taxon>
        <taxon>Vigna</taxon>
    </lineage>
</organism>